<reference evidence="2 3" key="1">
    <citation type="submission" date="2017-05" db="EMBL/GenBank/DDBJ databases">
        <authorList>
            <person name="Song R."/>
            <person name="Chenine A.L."/>
            <person name="Ruprecht R.M."/>
        </authorList>
    </citation>
    <scope>NUCLEOTIDE SEQUENCE [LARGE SCALE GENOMIC DNA]</scope>
    <source>
        <strain evidence="2 3">CECT 8898</strain>
    </source>
</reference>
<accession>A0A238KBJ6</accession>
<keyword evidence="2" id="KW-0503">Monooxygenase</keyword>
<sequence length="98" mass="11078">MIMRIFQVSVRPGKEAEFARFFHEIAIPLIRETDGVVQVLPGAARPDSPGDFSLVMVWRDLDSLKAFVGDDYTSAHIAPEEEDLVAHRLIRHYDLVDA</sequence>
<dbReference type="EMBL" id="FXYF01000005">
    <property type="protein sequence ID" value="SMX40165.1"/>
    <property type="molecule type" value="Genomic_DNA"/>
</dbReference>
<feature type="domain" description="ABM" evidence="1">
    <location>
        <begin position="1"/>
        <end position="75"/>
    </location>
</feature>
<dbReference type="Proteomes" id="UP000207598">
    <property type="component" value="Unassembled WGS sequence"/>
</dbReference>
<protein>
    <submittedName>
        <fullName evidence="2">Antibiotic biosynthesis monooxygenase</fullName>
    </submittedName>
</protein>
<dbReference type="RefSeq" id="WP_094020899.1">
    <property type="nucleotide sequence ID" value="NZ_FXYF01000005.1"/>
</dbReference>
<name>A0A238KBJ6_9RHOB</name>
<dbReference type="Gene3D" id="3.30.70.100">
    <property type="match status" value="1"/>
</dbReference>
<dbReference type="OrthoDB" id="7210869at2"/>
<evidence type="ECO:0000313" key="3">
    <source>
        <dbReference type="Proteomes" id="UP000207598"/>
    </source>
</evidence>
<evidence type="ECO:0000259" key="1">
    <source>
        <dbReference type="Pfam" id="PF03992"/>
    </source>
</evidence>
<dbReference type="GO" id="GO:0004497">
    <property type="term" value="F:monooxygenase activity"/>
    <property type="evidence" value="ECO:0007669"/>
    <property type="project" value="UniProtKB-KW"/>
</dbReference>
<evidence type="ECO:0000313" key="2">
    <source>
        <dbReference type="EMBL" id="SMX40165.1"/>
    </source>
</evidence>
<keyword evidence="2" id="KW-0560">Oxidoreductase</keyword>
<keyword evidence="3" id="KW-1185">Reference proteome</keyword>
<proteinExistence type="predicted"/>
<dbReference type="Pfam" id="PF03992">
    <property type="entry name" value="ABM"/>
    <property type="match status" value="1"/>
</dbReference>
<gene>
    <name evidence="2" type="ORF">MAA8898_02059</name>
</gene>
<organism evidence="2 3">
    <name type="scientific">Maliponia aquimaris</name>
    <dbReference type="NCBI Taxonomy" id="1673631"/>
    <lineage>
        <taxon>Bacteria</taxon>
        <taxon>Pseudomonadati</taxon>
        <taxon>Pseudomonadota</taxon>
        <taxon>Alphaproteobacteria</taxon>
        <taxon>Rhodobacterales</taxon>
        <taxon>Paracoccaceae</taxon>
        <taxon>Maliponia</taxon>
    </lineage>
</organism>
<dbReference type="AlphaFoldDB" id="A0A238KBJ6"/>
<dbReference type="SUPFAM" id="SSF54909">
    <property type="entry name" value="Dimeric alpha+beta barrel"/>
    <property type="match status" value="1"/>
</dbReference>
<dbReference type="InterPro" id="IPR011008">
    <property type="entry name" value="Dimeric_a/b-barrel"/>
</dbReference>
<dbReference type="InterPro" id="IPR007138">
    <property type="entry name" value="ABM_dom"/>
</dbReference>